<dbReference type="PANTHER" id="PTHR33347:SF34">
    <property type="entry name" value="PROTEIN SOB FIVE-LIKE 6"/>
    <property type="match status" value="1"/>
</dbReference>
<feature type="compositionally biased region" description="Basic and acidic residues" evidence="7">
    <location>
        <begin position="141"/>
        <end position="152"/>
    </location>
</feature>
<dbReference type="InParanoid" id="A0A059BJ57"/>
<organism evidence="8">
    <name type="scientific">Eucalyptus grandis</name>
    <name type="common">Flooded gum</name>
    <dbReference type="NCBI Taxonomy" id="71139"/>
    <lineage>
        <taxon>Eukaryota</taxon>
        <taxon>Viridiplantae</taxon>
        <taxon>Streptophyta</taxon>
        <taxon>Embryophyta</taxon>
        <taxon>Tracheophyta</taxon>
        <taxon>Spermatophyta</taxon>
        <taxon>Magnoliopsida</taxon>
        <taxon>eudicotyledons</taxon>
        <taxon>Gunneridae</taxon>
        <taxon>Pentapetalae</taxon>
        <taxon>rosids</taxon>
        <taxon>malvids</taxon>
        <taxon>Myrtales</taxon>
        <taxon>Myrtaceae</taxon>
        <taxon>Myrtoideae</taxon>
        <taxon>Eucalypteae</taxon>
        <taxon>Eucalyptus</taxon>
    </lineage>
</organism>
<dbReference type="GO" id="GO:0009736">
    <property type="term" value="P:cytokinin-activated signaling pathway"/>
    <property type="evidence" value="ECO:0007669"/>
    <property type="project" value="UniProtKB-KW"/>
</dbReference>
<protein>
    <submittedName>
        <fullName evidence="8">Uncharacterized protein</fullName>
    </submittedName>
</protein>
<keyword evidence="2" id="KW-0963">Cytoplasm</keyword>
<feature type="compositionally biased region" description="Polar residues" evidence="7">
    <location>
        <begin position="96"/>
        <end position="120"/>
    </location>
</feature>
<evidence type="ECO:0000313" key="8">
    <source>
        <dbReference type="EMBL" id="KCW66257.1"/>
    </source>
</evidence>
<evidence type="ECO:0000256" key="4">
    <source>
        <dbReference type="ARBA" id="ARBA00022864"/>
    </source>
</evidence>
<evidence type="ECO:0000256" key="5">
    <source>
        <dbReference type="ARBA" id="ARBA00023242"/>
    </source>
</evidence>
<accession>A0A059BJ57</accession>
<feature type="region of interest" description="Disordered" evidence="7">
    <location>
        <begin position="21"/>
        <end position="167"/>
    </location>
</feature>
<evidence type="ECO:0000256" key="1">
    <source>
        <dbReference type="ARBA" id="ARBA00004496"/>
    </source>
</evidence>
<gene>
    <name evidence="8" type="ORF">EUGRSUZ_F00090</name>
</gene>
<dbReference type="Gramene" id="KCW66257">
    <property type="protein sequence ID" value="KCW66257"/>
    <property type="gene ID" value="EUGRSUZ_F00090"/>
</dbReference>
<comment type="similarity">
    <text evidence="6">Belongs to the SOFL plant protein family.</text>
</comment>
<reference evidence="8" key="1">
    <citation type="submission" date="2013-07" db="EMBL/GenBank/DDBJ databases">
        <title>The genome of Eucalyptus grandis.</title>
        <authorList>
            <person name="Schmutz J."/>
            <person name="Hayes R."/>
            <person name="Myburg A."/>
            <person name="Tuskan G."/>
            <person name="Grattapaglia D."/>
            <person name="Rokhsar D.S."/>
        </authorList>
    </citation>
    <scope>NUCLEOTIDE SEQUENCE</scope>
    <source>
        <tissue evidence="8">Leaf extractions</tissue>
    </source>
</reference>
<dbReference type="PANTHER" id="PTHR33347">
    <property type="entry name" value="OSJNBA0091C07.3 PROTEIN"/>
    <property type="match status" value="1"/>
</dbReference>
<dbReference type="OrthoDB" id="759087at2759"/>
<keyword evidence="4" id="KW-0932">Cytokinin signaling pathway</keyword>
<keyword evidence="3" id="KW-0203">Cytokinin biosynthesis</keyword>
<evidence type="ECO:0000256" key="7">
    <source>
        <dbReference type="SAM" id="MobiDB-lite"/>
    </source>
</evidence>
<dbReference type="InterPro" id="IPR044670">
    <property type="entry name" value="SOFL"/>
</dbReference>
<dbReference type="OMA" id="MYFEESI"/>
<dbReference type="GO" id="GO:0005737">
    <property type="term" value="C:cytoplasm"/>
    <property type="evidence" value="ECO:0007669"/>
    <property type="project" value="UniProtKB-SubCell"/>
</dbReference>
<evidence type="ECO:0000256" key="6">
    <source>
        <dbReference type="ARBA" id="ARBA00024199"/>
    </source>
</evidence>
<comment type="subcellular location">
    <subcellularLocation>
        <location evidence="1">Cytoplasm</location>
    </subcellularLocation>
</comment>
<sequence>MTSSSGCESGWTLYLYGSSFSPENDCGGGGSRILESRGVEEEEGGGGESLSMVSDASSGPPCYYENEPSFSSSSGCGKKRSKKPESVARHRHSCSEDTATSPHLNSTKKSLINPSQNRVSANHVWDSSDGYSAGRGKGKHHDFSEPSQDARVRQLRKAAKGLSKSST</sequence>
<dbReference type="eggNOG" id="ENOG502S39A">
    <property type="taxonomic scope" value="Eukaryota"/>
</dbReference>
<evidence type="ECO:0000256" key="3">
    <source>
        <dbReference type="ARBA" id="ARBA00022712"/>
    </source>
</evidence>
<dbReference type="AlphaFoldDB" id="A0A059BJ57"/>
<evidence type="ECO:0000256" key="2">
    <source>
        <dbReference type="ARBA" id="ARBA00022490"/>
    </source>
</evidence>
<proteinExistence type="inferred from homology"/>
<dbReference type="GO" id="GO:0009691">
    <property type="term" value="P:cytokinin biosynthetic process"/>
    <property type="evidence" value="ECO:0007669"/>
    <property type="project" value="UniProtKB-KW"/>
</dbReference>
<dbReference type="KEGG" id="egr:104447793"/>
<dbReference type="EMBL" id="KK198758">
    <property type="protein sequence ID" value="KCW66257.1"/>
    <property type="molecule type" value="Genomic_DNA"/>
</dbReference>
<keyword evidence="5" id="KW-0539">Nucleus</keyword>
<name>A0A059BJ57_EUCGR</name>